<keyword evidence="4" id="KW-0175">Coiled coil</keyword>
<sequence>MANSSSSSSSCYLQVDVNGEEVFFVNKEILLSFSGKLRNLFGKSSGKGNNLKVIFHDLPGGAKGFELMAKFCYNNGKTVISPSNVVVLHCVAFFMEMNKDVSGAQNLIEKTEVSLKEIGYWSWSELIEALKQCQNSVVGRLVSASDESASTASPDSSGFRFSCDTKSTESFKNCYARTNWWFDDLVVLNPEWIERVVKSMIFLKFDHGVISRFLLYYQKTRFTGVTLEVKGKIMETVIDLLSSLDHSSVPYKSLFGILRVTLGLNISKSCRNKLESMIGSQLDQATMDNLLVPSPPGVNFLYDVNLVIRFLKSFLLGGTSWVSSTRLKKVAKIIDLYIAEVAPDPCLKPSKFVALIMALPDSARDCYDDIYQSMDMYLEVHVGLSEEEKTMICSALNYEKLSLEACKHLAQNSKFPATTAVQLLSTQQSKLKSLLQETSDPIYSSELSCTYSEKSYKDKDIGHIVHYAKNLDLSTENEKLKENLQGMQWRVMELEKVCRKMQNQMAKIINSKASTTPSTPRSLPRMCS</sequence>
<dbReference type="FunCoup" id="A0A2G5E4Z5">
    <property type="interactions" value="1336"/>
</dbReference>
<evidence type="ECO:0008006" key="9">
    <source>
        <dbReference type="Google" id="ProtNLM"/>
    </source>
</evidence>
<dbReference type="EMBL" id="KZ305029">
    <property type="protein sequence ID" value="PIA50852.1"/>
    <property type="molecule type" value="Genomic_DNA"/>
</dbReference>
<dbReference type="InterPro" id="IPR043454">
    <property type="entry name" value="NPH3/RPT2-like"/>
</dbReference>
<dbReference type="SUPFAM" id="SSF54695">
    <property type="entry name" value="POZ domain"/>
    <property type="match status" value="1"/>
</dbReference>
<keyword evidence="2" id="KW-0833">Ubl conjugation pathway</keyword>
<reference evidence="7 8" key="1">
    <citation type="submission" date="2017-09" db="EMBL/GenBank/DDBJ databases">
        <title>WGS assembly of Aquilegia coerulea Goldsmith.</title>
        <authorList>
            <person name="Hodges S."/>
            <person name="Kramer E."/>
            <person name="Nordborg M."/>
            <person name="Tomkins J."/>
            <person name="Borevitz J."/>
            <person name="Derieg N."/>
            <person name="Yan J."/>
            <person name="Mihaltcheva S."/>
            <person name="Hayes R.D."/>
            <person name="Rokhsar D."/>
        </authorList>
    </citation>
    <scope>NUCLEOTIDE SEQUENCE [LARGE SCALE GENOMIC DNA]</scope>
    <source>
        <strain evidence="8">cv. Goldsmith</strain>
    </source>
</reference>
<dbReference type="PROSITE" id="PS50097">
    <property type="entry name" value="BTB"/>
    <property type="match status" value="1"/>
</dbReference>
<evidence type="ECO:0000313" key="8">
    <source>
        <dbReference type="Proteomes" id="UP000230069"/>
    </source>
</evidence>
<gene>
    <name evidence="7" type="ORF">AQUCO_01200255v1</name>
</gene>
<evidence type="ECO:0000256" key="3">
    <source>
        <dbReference type="PROSITE-ProRule" id="PRU00982"/>
    </source>
</evidence>
<proteinExistence type="inferred from homology"/>
<dbReference type="SMART" id="SM00225">
    <property type="entry name" value="BTB"/>
    <property type="match status" value="1"/>
</dbReference>
<dbReference type="InParanoid" id="A0A2G5E4Z5"/>
<feature type="domain" description="NPH3" evidence="6">
    <location>
        <begin position="179"/>
        <end position="430"/>
    </location>
</feature>
<dbReference type="OrthoDB" id="624345at2759"/>
<evidence type="ECO:0000259" key="5">
    <source>
        <dbReference type="PROSITE" id="PS50097"/>
    </source>
</evidence>
<name>A0A2G5E4Z5_AQUCA</name>
<accession>A0A2G5E4Z5</accession>
<dbReference type="PROSITE" id="PS51649">
    <property type="entry name" value="NPH3"/>
    <property type="match status" value="1"/>
</dbReference>
<dbReference type="GO" id="GO:0016567">
    <property type="term" value="P:protein ubiquitination"/>
    <property type="evidence" value="ECO:0007669"/>
    <property type="project" value="UniProtKB-UniPathway"/>
</dbReference>
<evidence type="ECO:0000256" key="2">
    <source>
        <dbReference type="ARBA" id="ARBA00022786"/>
    </source>
</evidence>
<evidence type="ECO:0000259" key="6">
    <source>
        <dbReference type="PROSITE" id="PS51649"/>
    </source>
</evidence>
<dbReference type="PANTHER" id="PTHR32370">
    <property type="entry name" value="OS12G0117600 PROTEIN"/>
    <property type="match status" value="1"/>
</dbReference>
<dbReference type="InterPro" id="IPR011333">
    <property type="entry name" value="SKP1/BTB/POZ_sf"/>
</dbReference>
<keyword evidence="8" id="KW-1185">Reference proteome</keyword>
<comment type="pathway">
    <text evidence="1">Protein modification; protein ubiquitination.</text>
</comment>
<feature type="coiled-coil region" evidence="4">
    <location>
        <begin position="470"/>
        <end position="511"/>
    </location>
</feature>
<evidence type="ECO:0000313" key="7">
    <source>
        <dbReference type="EMBL" id="PIA50852.1"/>
    </source>
</evidence>
<organism evidence="7 8">
    <name type="scientific">Aquilegia coerulea</name>
    <name type="common">Rocky mountain columbine</name>
    <dbReference type="NCBI Taxonomy" id="218851"/>
    <lineage>
        <taxon>Eukaryota</taxon>
        <taxon>Viridiplantae</taxon>
        <taxon>Streptophyta</taxon>
        <taxon>Embryophyta</taxon>
        <taxon>Tracheophyta</taxon>
        <taxon>Spermatophyta</taxon>
        <taxon>Magnoliopsida</taxon>
        <taxon>Ranunculales</taxon>
        <taxon>Ranunculaceae</taxon>
        <taxon>Thalictroideae</taxon>
        <taxon>Aquilegia</taxon>
    </lineage>
</organism>
<dbReference type="UniPathway" id="UPA00143"/>
<dbReference type="AlphaFoldDB" id="A0A2G5E4Z5"/>
<dbReference type="InterPro" id="IPR000210">
    <property type="entry name" value="BTB/POZ_dom"/>
</dbReference>
<dbReference type="STRING" id="218851.A0A2G5E4Z5"/>
<comment type="similarity">
    <text evidence="3">Belongs to the NPH3 family.</text>
</comment>
<feature type="domain" description="BTB" evidence="5">
    <location>
        <begin position="11"/>
        <end position="81"/>
    </location>
</feature>
<evidence type="ECO:0000256" key="1">
    <source>
        <dbReference type="ARBA" id="ARBA00004906"/>
    </source>
</evidence>
<dbReference type="InterPro" id="IPR027356">
    <property type="entry name" value="NPH3_dom"/>
</dbReference>
<dbReference type="Proteomes" id="UP000230069">
    <property type="component" value="Unassembled WGS sequence"/>
</dbReference>
<evidence type="ECO:0000256" key="4">
    <source>
        <dbReference type="SAM" id="Coils"/>
    </source>
</evidence>
<protein>
    <recommendedName>
        <fullName evidence="9">NPH3 domain-containing protein</fullName>
    </recommendedName>
</protein>
<dbReference type="Pfam" id="PF03000">
    <property type="entry name" value="NPH3"/>
    <property type="match status" value="1"/>
</dbReference>